<gene>
    <name evidence="1" type="ORF">QWZ18_22420</name>
</gene>
<protein>
    <submittedName>
        <fullName evidence="1">Uncharacterized protein</fullName>
    </submittedName>
</protein>
<dbReference type="Proteomes" id="UP001244297">
    <property type="component" value="Unassembled WGS sequence"/>
</dbReference>
<dbReference type="EMBL" id="JAUFPT010000074">
    <property type="protein sequence ID" value="MDN3573364.1"/>
    <property type="molecule type" value="Genomic_DNA"/>
</dbReference>
<sequence>MTRSEDDAKANAKQIVEATVARAKLTTMQSYLQRGRKFKDLNDVDLREQWAAALRDWSKLGMPHRPEIYDDAESELYLRDQPLPYDMVHEEMKVLLADADRRFAGMTPEQMREANERIVAEYIEEKEREI</sequence>
<name>A0ABT8AU88_9HYPH</name>
<proteinExistence type="predicted"/>
<organism evidence="1 2">
    <name type="scientific">Methylobacterium longum</name>
    <dbReference type="NCBI Taxonomy" id="767694"/>
    <lineage>
        <taxon>Bacteria</taxon>
        <taxon>Pseudomonadati</taxon>
        <taxon>Pseudomonadota</taxon>
        <taxon>Alphaproteobacteria</taxon>
        <taxon>Hyphomicrobiales</taxon>
        <taxon>Methylobacteriaceae</taxon>
        <taxon>Methylobacterium</taxon>
    </lineage>
</organism>
<dbReference type="RefSeq" id="WP_290356309.1">
    <property type="nucleotide sequence ID" value="NZ_JAUFPT010000074.1"/>
</dbReference>
<reference evidence="2" key="1">
    <citation type="journal article" date="2019" name="Int. J. Syst. Evol. Microbiol.">
        <title>The Global Catalogue of Microorganisms (GCM) 10K type strain sequencing project: providing services to taxonomists for standard genome sequencing and annotation.</title>
        <authorList>
            <consortium name="The Broad Institute Genomics Platform"/>
            <consortium name="The Broad Institute Genome Sequencing Center for Infectious Disease"/>
            <person name="Wu L."/>
            <person name="Ma J."/>
        </authorList>
    </citation>
    <scope>NUCLEOTIDE SEQUENCE [LARGE SCALE GENOMIC DNA]</scope>
    <source>
        <strain evidence="2">CECT 7806</strain>
    </source>
</reference>
<accession>A0ABT8AU88</accession>
<evidence type="ECO:0000313" key="1">
    <source>
        <dbReference type="EMBL" id="MDN3573364.1"/>
    </source>
</evidence>
<comment type="caution">
    <text evidence="1">The sequence shown here is derived from an EMBL/GenBank/DDBJ whole genome shotgun (WGS) entry which is preliminary data.</text>
</comment>
<evidence type="ECO:0000313" key="2">
    <source>
        <dbReference type="Proteomes" id="UP001244297"/>
    </source>
</evidence>
<keyword evidence="2" id="KW-1185">Reference proteome</keyword>